<keyword evidence="5 9" id="KW-0238">DNA-binding</keyword>
<organism evidence="12 13">
    <name type="scientific">Subdoligranulum variabile DSM 15176</name>
    <dbReference type="NCBI Taxonomy" id="411471"/>
    <lineage>
        <taxon>Bacteria</taxon>
        <taxon>Bacillati</taxon>
        <taxon>Bacillota</taxon>
        <taxon>Clostridia</taxon>
        <taxon>Eubacteriales</taxon>
        <taxon>Oscillospiraceae</taxon>
        <taxon>Subdoligranulum</taxon>
    </lineage>
</organism>
<dbReference type="GO" id="GO:0032993">
    <property type="term" value="C:protein-DNA complex"/>
    <property type="evidence" value="ECO:0007669"/>
    <property type="project" value="TreeGrafter"/>
</dbReference>
<dbReference type="OrthoDB" id="9778712at2"/>
<feature type="modified residue" description="4-aspartylphosphate" evidence="8">
    <location>
        <position position="52"/>
    </location>
</feature>
<dbReference type="SUPFAM" id="SSF52172">
    <property type="entry name" value="CheY-like"/>
    <property type="match status" value="1"/>
</dbReference>
<feature type="DNA-binding region" description="OmpR/PhoB-type" evidence="9">
    <location>
        <begin position="122"/>
        <end position="218"/>
    </location>
</feature>
<dbReference type="CDD" id="cd17574">
    <property type="entry name" value="REC_OmpR"/>
    <property type="match status" value="1"/>
</dbReference>
<dbReference type="SMART" id="SM00862">
    <property type="entry name" value="Trans_reg_C"/>
    <property type="match status" value="1"/>
</dbReference>
<dbReference type="PANTHER" id="PTHR48111">
    <property type="entry name" value="REGULATOR OF RPOS"/>
    <property type="match status" value="1"/>
</dbReference>
<dbReference type="SMART" id="SM00448">
    <property type="entry name" value="REC"/>
    <property type="match status" value="1"/>
</dbReference>
<dbReference type="PROSITE" id="PS50110">
    <property type="entry name" value="RESPONSE_REGULATORY"/>
    <property type="match status" value="1"/>
</dbReference>
<name>D1PIC2_9FIRM</name>
<comment type="function">
    <text evidence="7">May play the central regulatory role in sporulation. It may be an element of the effector pathway responsible for the activation of sporulation genes in response to nutritional stress. Spo0A may act in concert with spo0H (a sigma factor) to control the expression of some genes that are critical to the sporulation process.</text>
</comment>
<evidence type="ECO:0000256" key="7">
    <source>
        <dbReference type="ARBA" id="ARBA00024867"/>
    </source>
</evidence>
<keyword evidence="3" id="KW-0902">Two-component regulatory system</keyword>
<gene>
    <name evidence="12" type="ORF">SUBVAR_04087</name>
</gene>
<dbReference type="STRING" id="411471.SUBVAR_04087"/>
<dbReference type="RefSeq" id="WP_007045534.1">
    <property type="nucleotide sequence ID" value="NZ_GG704769.1"/>
</dbReference>
<accession>D1PIC2</accession>
<evidence type="ECO:0000259" key="10">
    <source>
        <dbReference type="PROSITE" id="PS50110"/>
    </source>
</evidence>
<dbReference type="AlphaFoldDB" id="D1PIC2"/>
<dbReference type="GO" id="GO:0005829">
    <property type="term" value="C:cytosol"/>
    <property type="evidence" value="ECO:0007669"/>
    <property type="project" value="TreeGrafter"/>
</dbReference>
<evidence type="ECO:0000256" key="8">
    <source>
        <dbReference type="PROSITE-ProRule" id="PRU00169"/>
    </source>
</evidence>
<sequence>MEPILIVDDEEPITALLCRTLTAAGYRCEGVTDSRLAADRIEQNRYELVLLDIMMPEVDGYDLLRFLRPTGTPVIFLTAKAALEDRVQGLRQGADDYIVKPFAPAELLARVEAVLRRTGRGMAVLRAWDVTVDTARQQVARKGQPVELTPKEYELLLLLLRNRGRALYRDYILETVWGLDAELDTTRTVDTHIRRLRRKLGWDEEIETVWRVGYCLRPESPKEVHP</sequence>
<evidence type="ECO:0000256" key="1">
    <source>
        <dbReference type="ARBA" id="ARBA00018672"/>
    </source>
</evidence>
<protein>
    <recommendedName>
        <fullName evidence="1">Stage 0 sporulation protein A homolog</fullName>
    </recommendedName>
</protein>
<dbReference type="InterPro" id="IPR011006">
    <property type="entry name" value="CheY-like_superfamily"/>
</dbReference>
<feature type="domain" description="OmpR/PhoB-type" evidence="11">
    <location>
        <begin position="122"/>
        <end position="218"/>
    </location>
</feature>
<keyword evidence="13" id="KW-1185">Reference proteome</keyword>
<dbReference type="eggNOG" id="COG0745">
    <property type="taxonomic scope" value="Bacteria"/>
</dbReference>
<keyword evidence="2 8" id="KW-0597">Phosphoprotein</keyword>
<keyword evidence="6" id="KW-0804">Transcription</keyword>
<dbReference type="GO" id="GO:0000976">
    <property type="term" value="F:transcription cis-regulatory region binding"/>
    <property type="evidence" value="ECO:0007669"/>
    <property type="project" value="TreeGrafter"/>
</dbReference>
<evidence type="ECO:0000256" key="6">
    <source>
        <dbReference type="ARBA" id="ARBA00023163"/>
    </source>
</evidence>
<reference evidence="12" key="1">
    <citation type="submission" date="2009-12" db="EMBL/GenBank/DDBJ databases">
        <authorList>
            <person name="Weinstock G."/>
            <person name="Sodergren E."/>
            <person name="Clifton S."/>
            <person name="Fulton L."/>
            <person name="Fulton B."/>
            <person name="Courtney L."/>
            <person name="Fronick C."/>
            <person name="Harrison M."/>
            <person name="Strong C."/>
            <person name="Farmer C."/>
            <person name="Delahaunty K."/>
            <person name="Markovic C."/>
            <person name="Hall O."/>
            <person name="Minx P."/>
            <person name="Tomlinson C."/>
            <person name="Mitreva M."/>
            <person name="Nelson J."/>
            <person name="Hou S."/>
            <person name="Wollam A."/>
            <person name="Pepin K.H."/>
            <person name="Johnson M."/>
            <person name="Bhonagiri V."/>
            <person name="Nash W.E."/>
            <person name="Warren W."/>
            <person name="Chinwalla A."/>
            <person name="Mardis E.R."/>
            <person name="Wilson R.K."/>
        </authorList>
    </citation>
    <scope>NUCLEOTIDE SEQUENCE [LARGE SCALE GENOMIC DNA]</scope>
    <source>
        <strain evidence="12">DSM 15176</strain>
    </source>
</reference>
<dbReference type="Pfam" id="PF00486">
    <property type="entry name" value="Trans_reg_C"/>
    <property type="match status" value="1"/>
</dbReference>
<dbReference type="Pfam" id="PF00072">
    <property type="entry name" value="Response_reg"/>
    <property type="match status" value="1"/>
</dbReference>
<dbReference type="Proteomes" id="UP000003438">
    <property type="component" value="Unassembled WGS sequence"/>
</dbReference>
<proteinExistence type="predicted"/>
<evidence type="ECO:0000313" key="12">
    <source>
        <dbReference type="EMBL" id="EFB77590.1"/>
    </source>
</evidence>
<dbReference type="PROSITE" id="PS51755">
    <property type="entry name" value="OMPR_PHOB"/>
    <property type="match status" value="1"/>
</dbReference>
<dbReference type="GO" id="GO:0006355">
    <property type="term" value="P:regulation of DNA-templated transcription"/>
    <property type="evidence" value="ECO:0007669"/>
    <property type="project" value="InterPro"/>
</dbReference>
<comment type="caution">
    <text evidence="12">The sequence shown here is derived from an EMBL/GenBank/DDBJ whole genome shotgun (WGS) entry which is preliminary data.</text>
</comment>
<dbReference type="PANTHER" id="PTHR48111:SF1">
    <property type="entry name" value="TWO-COMPONENT RESPONSE REGULATOR ORR33"/>
    <property type="match status" value="1"/>
</dbReference>
<evidence type="ECO:0000256" key="2">
    <source>
        <dbReference type="ARBA" id="ARBA00022553"/>
    </source>
</evidence>
<dbReference type="InterPro" id="IPR001789">
    <property type="entry name" value="Sig_transdc_resp-reg_receiver"/>
</dbReference>
<keyword evidence="4" id="KW-0805">Transcription regulation</keyword>
<feature type="domain" description="Response regulatory" evidence="10">
    <location>
        <begin position="3"/>
        <end position="115"/>
    </location>
</feature>
<dbReference type="InterPro" id="IPR039420">
    <property type="entry name" value="WalR-like"/>
</dbReference>
<dbReference type="Gene3D" id="3.40.50.2300">
    <property type="match status" value="1"/>
</dbReference>
<evidence type="ECO:0000256" key="5">
    <source>
        <dbReference type="ARBA" id="ARBA00023125"/>
    </source>
</evidence>
<evidence type="ECO:0000259" key="11">
    <source>
        <dbReference type="PROSITE" id="PS51755"/>
    </source>
</evidence>
<dbReference type="InterPro" id="IPR036388">
    <property type="entry name" value="WH-like_DNA-bd_sf"/>
</dbReference>
<dbReference type="CDD" id="cd00383">
    <property type="entry name" value="trans_reg_C"/>
    <property type="match status" value="1"/>
</dbReference>
<dbReference type="InterPro" id="IPR016032">
    <property type="entry name" value="Sig_transdc_resp-reg_C-effctor"/>
</dbReference>
<dbReference type="InterPro" id="IPR001867">
    <property type="entry name" value="OmpR/PhoB-type_DNA-bd"/>
</dbReference>
<dbReference type="Gene3D" id="1.10.10.10">
    <property type="entry name" value="Winged helix-like DNA-binding domain superfamily/Winged helix DNA-binding domain"/>
    <property type="match status" value="1"/>
</dbReference>
<dbReference type="EMBL" id="ACBY02000009">
    <property type="protein sequence ID" value="EFB77590.1"/>
    <property type="molecule type" value="Genomic_DNA"/>
</dbReference>
<evidence type="ECO:0000256" key="9">
    <source>
        <dbReference type="PROSITE-ProRule" id="PRU01091"/>
    </source>
</evidence>
<dbReference type="HOGENOM" id="CLU_000445_30_3_9"/>
<evidence type="ECO:0000256" key="3">
    <source>
        <dbReference type="ARBA" id="ARBA00023012"/>
    </source>
</evidence>
<dbReference type="GO" id="GO:0000156">
    <property type="term" value="F:phosphorelay response regulator activity"/>
    <property type="evidence" value="ECO:0007669"/>
    <property type="project" value="TreeGrafter"/>
</dbReference>
<dbReference type="SUPFAM" id="SSF46894">
    <property type="entry name" value="C-terminal effector domain of the bipartite response regulators"/>
    <property type="match status" value="1"/>
</dbReference>
<dbReference type="Gene3D" id="6.10.250.690">
    <property type="match status" value="1"/>
</dbReference>
<evidence type="ECO:0000256" key="4">
    <source>
        <dbReference type="ARBA" id="ARBA00023015"/>
    </source>
</evidence>
<evidence type="ECO:0000313" key="13">
    <source>
        <dbReference type="Proteomes" id="UP000003438"/>
    </source>
</evidence>